<dbReference type="Pfam" id="PF20432">
    <property type="entry name" value="Xre-like-HTH"/>
    <property type="match status" value="1"/>
</dbReference>
<dbReference type="GO" id="GO:0003677">
    <property type="term" value="F:DNA binding"/>
    <property type="evidence" value="ECO:0007669"/>
    <property type="project" value="InterPro"/>
</dbReference>
<evidence type="ECO:0000259" key="1">
    <source>
        <dbReference type="Pfam" id="PF09722"/>
    </source>
</evidence>
<dbReference type="Pfam" id="PF09722">
    <property type="entry name" value="Xre_MbcA_ParS_C"/>
    <property type="match status" value="1"/>
</dbReference>
<dbReference type="AlphaFoldDB" id="A0A5D3WFD7"/>
<accession>A0A5D3WFD7</accession>
<name>A0A5D3WFD7_9BACT</name>
<sequence length="130" mass="15217">MPAVQPAIDLYDVDSRRRLAKMVTRLFDHWQLTVEEQAVLLGLSPKSRTTIARYRRGHPLAARQDLIARVGHLLGIHQALRKIFPHNKELAYRWVSQPNRRFDHRPPLAIMKQGYEGFLTIRRYLDLEAP</sequence>
<comment type="caution">
    <text evidence="3">The sequence shown here is derived from an EMBL/GenBank/DDBJ whole genome shotgun (WGS) entry which is preliminary data.</text>
</comment>
<evidence type="ECO:0000313" key="3">
    <source>
        <dbReference type="EMBL" id="TYO96334.1"/>
    </source>
</evidence>
<organism evidence="3 4">
    <name type="scientific">Geothermobacter ehrlichii</name>
    <dbReference type="NCBI Taxonomy" id="213224"/>
    <lineage>
        <taxon>Bacteria</taxon>
        <taxon>Pseudomonadati</taxon>
        <taxon>Thermodesulfobacteriota</taxon>
        <taxon>Desulfuromonadia</taxon>
        <taxon>Desulfuromonadales</taxon>
        <taxon>Geothermobacteraceae</taxon>
        <taxon>Geothermobacter</taxon>
    </lineage>
</organism>
<dbReference type="OrthoDB" id="117888at2"/>
<proteinExistence type="predicted"/>
<feature type="domain" description="Antitoxin Xre-like helix-turn-helix" evidence="2">
    <location>
        <begin position="19"/>
        <end position="61"/>
    </location>
</feature>
<protein>
    <submittedName>
        <fullName evidence="3">Uncharacterized protein DUF2384</fullName>
    </submittedName>
</protein>
<dbReference type="InterPro" id="IPR024467">
    <property type="entry name" value="Xre/MbcA/ParS-like_toxin-bd"/>
</dbReference>
<dbReference type="InterPro" id="IPR046847">
    <property type="entry name" value="Xre-like_HTH"/>
</dbReference>
<dbReference type="RefSeq" id="WP_148896807.1">
    <property type="nucleotide sequence ID" value="NZ_VNIB01000014.1"/>
</dbReference>
<dbReference type="EMBL" id="VNIB01000014">
    <property type="protein sequence ID" value="TYO96334.1"/>
    <property type="molecule type" value="Genomic_DNA"/>
</dbReference>
<feature type="domain" description="Antitoxin Xre/MbcA/ParS-like toxin-binding" evidence="1">
    <location>
        <begin position="79"/>
        <end position="126"/>
    </location>
</feature>
<evidence type="ECO:0000259" key="2">
    <source>
        <dbReference type="Pfam" id="PF20432"/>
    </source>
</evidence>
<gene>
    <name evidence="3" type="ORF">EDC39_11439</name>
</gene>
<dbReference type="Proteomes" id="UP000324159">
    <property type="component" value="Unassembled WGS sequence"/>
</dbReference>
<reference evidence="3 4" key="1">
    <citation type="submission" date="2019-07" db="EMBL/GenBank/DDBJ databases">
        <title>Genomic Encyclopedia of Type Strains, Phase IV (KMG-IV): sequencing the most valuable type-strain genomes for metagenomic binning, comparative biology and taxonomic classification.</title>
        <authorList>
            <person name="Goeker M."/>
        </authorList>
    </citation>
    <scope>NUCLEOTIDE SEQUENCE [LARGE SCALE GENOMIC DNA]</scope>
    <source>
        <strain evidence="3 4">SS015</strain>
    </source>
</reference>
<keyword evidence="4" id="KW-1185">Reference proteome</keyword>
<evidence type="ECO:0000313" key="4">
    <source>
        <dbReference type="Proteomes" id="UP000324159"/>
    </source>
</evidence>